<keyword evidence="1" id="KW-0479">Metal-binding</keyword>
<reference evidence="6 7" key="1">
    <citation type="journal article" date="2021" name="Sci. Rep.">
        <title>The genome of the diatom Chaetoceros tenuissimus carries an ancient integrated fragment of an extant virus.</title>
        <authorList>
            <person name="Hongo Y."/>
            <person name="Kimura K."/>
            <person name="Takaki Y."/>
            <person name="Yoshida Y."/>
            <person name="Baba S."/>
            <person name="Kobayashi G."/>
            <person name="Nagasaki K."/>
            <person name="Hano T."/>
            <person name="Tomaru Y."/>
        </authorList>
    </citation>
    <scope>NUCLEOTIDE SEQUENCE [LARGE SCALE GENOMIC DNA]</scope>
    <source>
        <strain evidence="6 7">NIES-3715</strain>
    </source>
</reference>
<name>A0AAD3H7K7_9STRA</name>
<evidence type="ECO:0000256" key="1">
    <source>
        <dbReference type="ARBA" id="ARBA00022723"/>
    </source>
</evidence>
<dbReference type="Gene3D" id="6.10.140.2220">
    <property type="match status" value="1"/>
</dbReference>
<dbReference type="Pfam" id="PF01753">
    <property type="entry name" value="zf-MYND"/>
    <property type="match status" value="1"/>
</dbReference>
<evidence type="ECO:0000259" key="5">
    <source>
        <dbReference type="PROSITE" id="PS50865"/>
    </source>
</evidence>
<proteinExistence type="predicted"/>
<accession>A0AAD3H7K7</accession>
<protein>
    <recommendedName>
        <fullName evidence="5">MYND-type domain-containing protein</fullName>
    </recommendedName>
</protein>
<dbReference type="Proteomes" id="UP001054902">
    <property type="component" value="Unassembled WGS sequence"/>
</dbReference>
<keyword evidence="2 4" id="KW-0863">Zinc-finger</keyword>
<gene>
    <name evidence="6" type="ORF">CTEN210_09652</name>
</gene>
<evidence type="ECO:0000256" key="3">
    <source>
        <dbReference type="ARBA" id="ARBA00022833"/>
    </source>
</evidence>
<dbReference type="GO" id="GO:0008270">
    <property type="term" value="F:zinc ion binding"/>
    <property type="evidence" value="ECO:0007669"/>
    <property type="project" value="UniProtKB-KW"/>
</dbReference>
<feature type="domain" description="MYND-type" evidence="5">
    <location>
        <begin position="287"/>
        <end position="327"/>
    </location>
</feature>
<dbReference type="InterPro" id="IPR002893">
    <property type="entry name" value="Znf_MYND"/>
</dbReference>
<comment type="caution">
    <text evidence="6">The sequence shown here is derived from an EMBL/GenBank/DDBJ whole genome shotgun (WGS) entry which is preliminary data.</text>
</comment>
<organism evidence="6 7">
    <name type="scientific">Chaetoceros tenuissimus</name>
    <dbReference type="NCBI Taxonomy" id="426638"/>
    <lineage>
        <taxon>Eukaryota</taxon>
        <taxon>Sar</taxon>
        <taxon>Stramenopiles</taxon>
        <taxon>Ochrophyta</taxon>
        <taxon>Bacillariophyta</taxon>
        <taxon>Coscinodiscophyceae</taxon>
        <taxon>Chaetocerotophycidae</taxon>
        <taxon>Chaetocerotales</taxon>
        <taxon>Chaetocerotaceae</taxon>
        <taxon>Chaetoceros</taxon>
    </lineage>
</organism>
<evidence type="ECO:0000256" key="4">
    <source>
        <dbReference type="PROSITE-ProRule" id="PRU00134"/>
    </source>
</evidence>
<evidence type="ECO:0000313" key="6">
    <source>
        <dbReference type="EMBL" id="GFH53176.1"/>
    </source>
</evidence>
<dbReference type="PROSITE" id="PS50865">
    <property type="entry name" value="ZF_MYND_2"/>
    <property type="match status" value="1"/>
</dbReference>
<evidence type="ECO:0000313" key="7">
    <source>
        <dbReference type="Proteomes" id="UP001054902"/>
    </source>
</evidence>
<keyword evidence="7" id="KW-1185">Reference proteome</keyword>
<dbReference type="SUPFAM" id="SSF144232">
    <property type="entry name" value="HIT/MYND zinc finger-like"/>
    <property type="match status" value="1"/>
</dbReference>
<sequence length="546" mass="61984">MKNESVLYTRTAPDRALVNVATQKGANAYLRQMQKDAQPPFSSKLLVSINQYIHKPEESIEEPVQMVKTAEEAKDGEAGQGILHGLYTTIKTICNNASIDLLREVVTDTELRFLFDHFVQMLKYAISRENKGVIIDEACLHEAMLLLMKVFDLNPSHHIIEDFLKSLASTAKQATDGPPHDSGVGYFLCHSMIQCFTLIFAIKKKGDDKALMMMHKTASSSASLCSIFKAGSPSRDALVDILQGRIKPCVENEHMMEILEALKKFLDMGLTSGNPDEKYFSMQRHKCTKCKKVDQSRNLLVCGKCKLFGYCSRECQVADWKDHKQTCKRYTSAAKTKNLEAITQKFSSENLSKVVEKSRKIYDGNDLVLDLDFSNQSSPALPPALRNPPEFEVFPADIFWNREKKKAPAGHWFFEDLGGGQTFYPDEYIKNMRKEVGRRGKDQNLVNVFVFMLFSDNPIISVIAIPRDVLEAKSNADWRKKSVSYQKKRQEFIRSELAMALKECPDLKDLSTSEKEKHAKKFEEFLGMMYDLQCDALNKTVIGNWA</sequence>
<dbReference type="AlphaFoldDB" id="A0AAD3H7K7"/>
<dbReference type="EMBL" id="BLLK01000046">
    <property type="protein sequence ID" value="GFH53176.1"/>
    <property type="molecule type" value="Genomic_DNA"/>
</dbReference>
<evidence type="ECO:0000256" key="2">
    <source>
        <dbReference type="ARBA" id="ARBA00022771"/>
    </source>
</evidence>
<keyword evidence="3" id="KW-0862">Zinc</keyword>